<evidence type="ECO:0000313" key="13">
    <source>
        <dbReference type="Proteomes" id="UP000287439"/>
    </source>
</evidence>
<dbReference type="PANTHER" id="PTHR21716">
    <property type="entry name" value="TRANSMEMBRANE PROTEIN"/>
    <property type="match status" value="1"/>
</dbReference>
<keyword evidence="3" id="KW-0813">Transport</keyword>
<feature type="transmembrane region" description="Helical" evidence="8">
    <location>
        <begin position="207"/>
        <end position="235"/>
    </location>
</feature>
<keyword evidence="4" id="KW-1003">Cell membrane</keyword>
<dbReference type="GO" id="GO:0005886">
    <property type="term" value="C:plasma membrane"/>
    <property type="evidence" value="ECO:0007669"/>
    <property type="project" value="UniProtKB-SubCell"/>
</dbReference>
<evidence type="ECO:0000256" key="2">
    <source>
        <dbReference type="ARBA" id="ARBA00009773"/>
    </source>
</evidence>
<evidence type="ECO:0000256" key="6">
    <source>
        <dbReference type="ARBA" id="ARBA00022989"/>
    </source>
</evidence>
<dbReference type="GO" id="GO:0055085">
    <property type="term" value="P:transmembrane transport"/>
    <property type="evidence" value="ECO:0007669"/>
    <property type="project" value="TreeGrafter"/>
</dbReference>
<evidence type="ECO:0000313" key="12">
    <source>
        <dbReference type="Proteomes" id="UP000287155"/>
    </source>
</evidence>
<dbReference type="Proteomes" id="UP000288073">
    <property type="component" value="Unassembled WGS sequence"/>
</dbReference>
<evidence type="ECO:0000256" key="1">
    <source>
        <dbReference type="ARBA" id="ARBA00004651"/>
    </source>
</evidence>
<evidence type="ECO:0000313" key="9">
    <source>
        <dbReference type="EMBL" id="RTH13895.1"/>
    </source>
</evidence>
<evidence type="ECO:0000256" key="4">
    <source>
        <dbReference type="ARBA" id="ARBA00022475"/>
    </source>
</evidence>
<proteinExistence type="inferred from homology"/>
<dbReference type="RefSeq" id="WP_126203732.1">
    <property type="nucleotide sequence ID" value="NZ_PELV01000423.1"/>
</dbReference>
<keyword evidence="5 8" id="KW-0812">Transmembrane</keyword>
<keyword evidence="7 8" id="KW-0472">Membrane</keyword>
<dbReference type="AlphaFoldDB" id="A0A430RIB2"/>
<accession>A0A430RIB2</accession>
<dbReference type="EMBL" id="PEMN01000309">
    <property type="protein sequence ID" value="RTI15287.1"/>
    <property type="molecule type" value="Genomic_DNA"/>
</dbReference>
<evidence type="ECO:0000256" key="3">
    <source>
        <dbReference type="ARBA" id="ARBA00022448"/>
    </source>
</evidence>
<comment type="caution">
    <text evidence="9">The sequence shown here is derived from an EMBL/GenBank/DDBJ whole genome shotgun (WGS) entry which is preliminary data.</text>
</comment>
<dbReference type="InterPro" id="IPR002549">
    <property type="entry name" value="AI-2E-like"/>
</dbReference>
<dbReference type="Proteomes" id="UP000287439">
    <property type="component" value="Unassembled WGS sequence"/>
</dbReference>
<feature type="transmembrane region" description="Helical" evidence="8">
    <location>
        <begin position="136"/>
        <end position="157"/>
    </location>
</feature>
<keyword evidence="6 8" id="KW-1133">Transmembrane helix</keyword>
<comment type="similarity">
    <text evidence="2">Belongs to the autoinducer-2 exporter (AI-2E) (TC 2.A.86) family.</text>
</comment>
<dbReference type="Pfam" id="PF01594">
    <property type="entry name" value="AI-2E_transport"/>
    <property type="match status" value="1"/>
</dbReference>
<sequence>METPPVRRFFLSLALFLLFLWALSHLYSLLLWVFLAFTLAGALDPLVGLFARRFPRPSAVFLAYLMVLGVMGLGFYLAAPLLVLQFHHLGEVLPQVLRWLEDNLGLTLPDLASSLFTSAHVAGDLLLRVGETVSQLVLALVLAVMIALEPHLVARVAPYLPGSGWTEVLEDTWRRMGYWARAQFLIALSFALLFGGWLLFLGVPSPFALGVLGGVLEVVPFVGGIATALLAFLVALSAKGPLVALLVLLGYGGIALLEGKVLIPYIYGRTVGFHPALVLLAIFAFGKLFGFLGIFLAVPMTILGAGILKHWRR</sequence>
<gene>
    <name evidence="11" type="ORF">CSW23_08775</name>
    <name evidence="10" type="ORF">CSW27_11945</name>
    <name evidence="9" type="ORF">CSW41_13145</name>
</gene>
<evidence type="ECO:0000256" key="5">
    <source>
        <dbReference type="ARBA" id="ARBA00022692"/>
    </source>
</evidence>
<dbReference type="PANTHER" id="PTHR21716:SF53">
    <property type="entry name" value="PERMEASE PERM-RELATED"/>
    <property type="match status" value="1"/>
</dbReference>
<evidence type="ECO:0000256" key="7">
    <source>
        <dbReference type="ARBA" id="ARBA00023136"/>
    </source>
</evidence>
<dbReference type="Proteomes" id="UP000287155">
    <property type="component" value="Unassembled WGS sequence"/>
</dbReference>
<feature type="transmembrane region" description="Helical" evidence="8">
    <location>
        <begin position="178"/>
        <end position="201"/>
    </location>
</feature>
<protein>
    <recommendedName>
        <fullName evidence="15">AI-2E family transporter</fullName>
    </recommendedName>
</protein>
<name>A0A430RIB2_THESC</name>
<dbReference type="EMBL" id="PELV01000423">
    <property type="protein sequence ID" value="RTH13895.1"/>
    <property type="molecule type" value="Genomic_DNA"/>
</dbReference>
<evidence type="ECO:0000313" key="14">
    <source>
        <dbReference type="Proteomes" id="UP000288073"/>
    </source>
</evidence>
<feature type="transmembrane region" description="Helical" evidence="8">
    <location>
        <begin position="34"/>
        <end position="51"/>
    </location>
</feature>
<comment type="subcellular location">
    <subcellularLocation>
        <location evidence="1">Cell membrane</location>
        <topology evidence="1">Multi-pass membrane protein</topology>
    </subcellularLocation>
</comment>
<feature type="transmembrane region" description="Helical" evidence="8">
    <location>
        <begin position="279"/>
        <end position="308"/>
    </location>
</feature>
<feature type="transmembrane region" description="Helical" evidence="8">
    <location>
        <begin position="242"/>
        <end position="267"/>
    </location>
</feature>
<evidence type="ECO:0000313" key="11">
    <source>
        <dbReference type="EMBL" id="RTI15287.1"/>
    </source>
</evidence>
<organism evidence="9 13">
    <name type="scientific">Thermus scotoductus</name>
    <dbReference type="NCBI Taxonomy" id="37636"/>
    <lineage>
        <taxon>Bacteria</taxon>
        <taxon>Thermotogati</taxon>
        <taxon>Deinococcota</taxon>
        <taxon>Deinococci</taxon>
        <taxon>Thermales</taxon>
        <taxon>Thermaceae</taxon>
        <taxon>Thermus</taxon>
    </lineage>
</organism>
<evidence type="ECO:0008006" key="15">
    <source>
        <dbReference type="Google" id="ProtNLM"/>
    </source>
</evidence>
<dbReference type="EMBL" id="PEMJ01000346">
    <property type="protein sequence ID" value="RTI11624.1"/>
    <property type="molecule type" value="Genomic_DNA"/>
</dbReference>
<evidence type="ECO:0000313" key="10">
    <source>
        <dbReference type="EMBL" id="RTI11624.1"/>
    </source>
</evidence>
<feature type="transmembrane region" description="Helical" evidence="8">
    <location>
        <begin position="58"/>
        <end position="79"/>
    </location>
</feature>
<evidence type="ECO:0000256" key="8">
    <source>
        <dbReference type="SAM" id="Phobius"/>
    </source>
</evidence>
<reference evidence="12 13" key="1">
    <citation type="journal article" date="2019" name="Extremophiles">
        <title>Biogeography of thermophiles and predominance of Thermus scotoductus in domestic water heaters.</title>
        <authorList>
            <person name="Wilpiszeski R.L."/>
            <person name="Zhang Z."/>
            <person name="House C.H."/>
        </authorList>
    </citation>
    <scope>NUCLEOTIDE SEQUENCE [LARGE SCALE GENOMIC DNA]</scope>
    <source>
        <strain evidence="11 14">10_S10</strain>
        <strain evidence="10 12">14_S14</strain>
        <strain evidence="9 13">28_S28</strain>
    </source>
</reference>